<dbReference type="AlphaFoldDB" id="A0A061BJ91"/>
<proteinExistence type="predicted"/>
<feature type="region of interest" description="Disordered" evidence="1">
    <location>
        <begin position="320"/>
        <end position="342"/>
    </location>
</feature>
<reference evidence="2" key="1">
    <citation type="journal article" date="2014" name="Nucleic Acids Res.">
        <title>The evolutionary dynamics of variant antigen genes in Babesia reveal a history of genomic innovation underlying host-parasite interaction.</title>
        <authorList>
            <person name="Jackson A.P."/>
            <person name="Otto T.D."/>
            <person name="Darby A."/>
            <person name="Ramaprasad A."/>
            <person name="Xia D."/>
            <person name="Echaide I.E."/>
            <person name="Farber M."/>
            <person name="Gahlot S."/>
            <person name="Gamble J."/>
            <person name="Gupta D."/>
            <person name="Gupta Y."/>
            <person name="Jackson L."/>
            <person name="Malandrin L."/>
            <person name="Malas T.B."/>
            <person name="Moussa E."/>
            <person name="Nair M."/>
            <person name="Reid AJ."/>
            <person name="Sanders M."/>
            <person name="Sharma J."/>
            <person name="Tracey A."/>
            <person name="Quail M.A."/>
            <person name="Weir W."/>
            <person name="Wastling J.M."/>
            <person name="Hall N."/>
            <person name="Willadsen P."/>
            <person name="Lingelbach K."/>
            <person name="Shiels B."/>
            <person name="Tait A."/>
            <person name="Berriman M."/>
            <person name="Allred D.R."/>
            <person name="Pain A."/>
        </authorList>
    </citation>
    <scope>NUCLEOTIDE SEQUENCE</scope>
    <source>
        <strain evidence="2">Bond</strain>
    </source>
</reference>
<dbReference type="EMBL" id="LK055012">
    <property type="protein sequence ID" value="CDR71559.1"/>
    <property type="molecule type" value="Genomic_DNA"/>
</dbReference>
<gene>
    <name evidence="2" type="ORF">BBBOND_0002110</name>
</gene>
<name>A0A061BJ91_BABBI</name>
<dbReference type="VEuPathDB" id="PiroplasmaDB:BBBOND_0002110"/>
<dbReference type="GeneID" id="24561783"/>
<accession>A0A061BJ91</accession>
<reference evidence="2" key="2">
    <citation type="submission" date="2014-06" db="EMBL/GenBank/DDBJ databases">
        <authorList>
            <person name="Aslett M."/>
            <person name="De Silva Nishadi"/>
        </authorList>
    </citation>
    <scope>NUCLEOTIDE SEQUENCE</scope>
    <source>
        <strain evidence="2">Bond</strain>
    </source>
</reference>
<organism evidence="2">
    <name type="scientific">Babesia bigemina</name>
    <dbReference type="NCBI Taxonomy" id="5866"/>
    <lineage>
        <taxon>Eukaryota</taxon>
        <taxon>Sar</taxon>
        <taxon>Alveolata</taxon>
        <taxon>Apicomplexa</taxon>
        <taxon>Aconoidasida</taxon>
        <taxon>Piroplasmida</taxon>
        <taxon>Babesiidae</taxon>
        <taxon>Babesia</taxon>
    </lineage>
</organism>
<protein>
    <submittedName>
        <fullName evidence="2">Uncharacterized protein</fullName>
    </submittedName>
</protein>
<feature type="region of interest" description="Disordered" evidence="1">
    <location>
        <begin position="250"/>
        <end position="270"/>
    </location>
</feature>
<evidence type="ECO:0000313" key="2">
    <source>
        <dbReference type="EMBL" id="CDR71559.1"/>
    </source>
</evidence>
<dbReference type="KEGG" id="bbig:BBBOND_0002110"/>
<evidence type="ECO:0000256" key="1">
    <source>
        <dbReference type="SAM" id="MobiDB-lite"/>
    </source>
</evidence>
<dbReference type="OrthoDB" id="367021at2759"/>
<dbReference type="RefSeq" id="XP_012770505.1">
    <property type="nucleotide sequence ID" value="XM_012915051.1"/>
</dbReference>
<sequence length="357" mass="40084">MGMLAKALKKLIEEAISSATKSLQAEKKKLSCPFKYSDKETYCQYYEKQISDTTKKLKESGKKENEIAENHNIKFNKTCLEECINAHKKHPPSPAIKDIESKLSQLEKLKESLTGFTEKNNCKNLLENLCSGLETFLGFNPSSKGYDGQGIVYSDLDRLCDGVMGFLSGVLSNIYSHLGQHKNTLNEAITLLEQNKHAGKKGFNVAIGKVVEGVGRYNGNVKKSNDLVKTAIKNLQRGMKNYKKEELQTKLPNSIDPKRPTASTQESVEKAKSLVEDCRKYAKDFITAVDIKTKTDATKNAIKDLNPKLRDTIENVRKNMQHESKRLKELSSKESKDLEATEDKIKKTLSSLKVNVE</sequence>